<keyword evidence="4" id="KW-1185">Reference proteome</keyword>
<dbReference type="Gene3D" id="2.60.120.10">
    <property type="entry name" value="Jelly Rolls"/>
    <property type="match status" value="1"/>
</dbReference>
<dbReference type="EMBL" id="JAPQKN010000003">
    <property type="protein sequence ID" value="KAJ5166731.1"/>
    <property type="molecule type" value="Genomic_DNA"/>
</dbReference>
<gene>
    <name evidence="3" type="ORF">N7482_005512</name>
</gene>
<feature type="region of interest" description="Disordered" evidence="1">
    <location>
        <begin position="1"/>
        <end position="22"/>
    </location>
</feature>
<dbReference type="Proteomes" id="UP001149163">
    <property type="component" value="Unassembled WGS sequence"/>
</dbReference>
<name>A0A9W9I2P2_9EURO</name>
<dbReference type="InterPro" id="IPR025979">
    <property type="entry name" value="ChrR-like_cupin_dom"/>
</dbReference>
<reference evidence="3" key="2">
    <citation type="journal article" date="2023" name="IMA Fungus">
        <title>Comparative genomic study of the Penicillium genus elucidates a diverse pangenome and 15 lateral gene transfer events.</title>
        <authorList>
            <person name="Petersen C."/>
            <person name="Sorensen T."/>
            <person name="Nielsen M.R."/>
            <person name="Sondergaard T.E."/>
            <person name="Sorensen J.L."/>
            <person name="Fitzpatrick D.A."/>
            <person name="Frisvad J.C."/>
            <person name="Nielsen K.L."/>
        </authorList>
    </citation>
    <scope>NUCLEOTIDE SEQUENCE</scope>
    <source>
        <strain evidence="3">IBT 26290</strain>
    </source>
</reference>
<dbReference type="GeneID" id="81426813"/>
<dbReference type="SUPFAM" id="SSF51182">
    <property type="entry name" value="RmlC-like cupins"/>
    <property type="match status" value="1"/>
</dbReference>
<dbReference type="InterPro" id="IPR014710">
    <property type="entry name" value="RmlC-like_jellyroll"/>
</dbReference>
<proteinExistence type="predicted"/>
<dbReference type="Pfam" id="PF12973">
    <property type="entry name" value="Cupin_7"/>
    <property type="match status" value="1"/>
</dbReference>
<evidence type="ECO:0000256" key="1">
    <source>
        <dbReference type="SAM" id="MobiDB-lite"/>
    </source>
</evidence>
<comment type="caution">
    <text evidence="3">The sequence shown here is derived from an EMBL/GenBank/DDBJ whole genome shotgun (WGS) entry which is preliminary data.</text>
</comment>
<protein>
    <recommendedName>
        <fullName evidence="2">ChrR-like cupin domain-containing protein</fullName>
    </recommendedName>
</protein>
<dbReference type="RefSeq" id="XP_056543192.1">
    <property type="nucleotide sequence ID" value="XM_056687637.1"/>
</dbReference>
<evidence type="ECO:0000313" key="3">
    <source>
        <dbReference type="EMBL" id="KAJ5166731.1"/>
    </source>
</evidence>
<evidence type="ECO:0000313" key="4">
    <source>
        <dbReference type="Proteomes" id="UP001149163"/>
    </source>
</evidence>
<reference evidence="3" key="1">
    <citation type="submission" date="2022-11" db="EMBL/GenBank/DDBJ databases">
        <authorList>
            <person name="Petersen C."/>
        </authorList>
    </citation>
    <scope>NUCLEOTIDE SEQUENCE</scope>
    <source>
        <strain evidence="3">IBT 26290</strain>
    </source>
</reference>
<dbReference type="InterPro" id="IPR011051">
    <property type="entry name" value="RmlC_Cupin_sf"/>
</dbReference>
<organism evidence="3 4">
    <name type="scientific">Penicillium canariense</name>
    <dbReference type="NCBI Taxonomy" id="189055"/>
    <lineage>
        <taxon>Eukaryota</taxon>
        <taxon>Fungi</taxon>
        <taxon>Dikarya</taxon>
        <taxon>Ascomycota</taxon>
        <taxon>Pezizomycotina</taxon>
        <taxon>Eurotiomycetes</taxon>
        <taxon>Eurotiomycetidae</taxon>
        <taxon>Eurotiales</taxon>
        <taxon>Aspergillaceae</taxon>
        <taxon>Penicillium</taxon>
    </lineage>
</organism>
<accession>A0A9W9I2P2</accession>
<evidence type="ECO:0000259" key="2">
    <source>
        <dbReference type="Pfam" id="PF12973"/>
    </source>
</evidence>
<dbReference type="AlphaFoldDB" id="A0A9W9I2P2"/>
<dbReference type="OrthoDB" id="9970537at2759"/>
<feature type="domain" description="ChrR-like cupin" evidence="2">
    <location>
        <begin position="25"/>
        <end position="119"/>
    </location>
</feature>
<sequence length="124" mass="13660">MPFEQKEFSPAPPLPHPGTPIDSPAAKPWYSVGTGIWELLLNGDAEHKAVLQWWEPNVTTAPGPITHSFTEEVCFLQGGLEDLTLQRAWTVGAYAYRKPGMKHGPYRALGEGCLMFVKVVPGFP</sequence>